<keyword evidence="3" id="KW-0808">Transferase</keyword>
<dbReference type="GO" id="GO:0004674">
    <property type="term" value="F:protein serine/threonine kinase activity"/>
    <property type="evidence" value="ECO:0007669"/>
    <property type="project" value="UniProtKB-KW"/>
</dbReference>
<dbReference type="InterPro" id="IPR000719">
    <property type="entry name" value="Prot_kinase_dom"/>
</dbReference>
<dbReference type="InterPro" id="IPR011009">
    <property type="entry name" value="Kinase-like_dom_sf"/>
</dbReference>
<dbReference type="SMART" id="SM00220">
    <property type="entry name" value="S_TKc"/>
    <property type="match status" value="1"/>
</dbReference>
<accession>B6GVX0</accession>
<dbReference type="PANTHER" id="PTHR47634:SF9">
    <property type="entry name" value="PROTEIN KINASE DOMAIN-CONTAINING PROTEIN-RELATED"/>
    <property type="match status" value="1"/>
</dbReference>
<keyword evidence="6" id="KW-0067">ATP-binding</keyword>
<keyword evidence="5" id="KW-0418">Kinase</keyword>
<dbReference type="BioCyc" id="PCHR:PC06G00240-MONOMER"/>
<dbReference type="Gene3D" id="3.30.200.20">
    <property type="entry name" value="Phosphorylase Kinase, domain 1"/>
    <property type="match status" value="1"/>
</dbReference>
<dbReference type="PANTHER" id="PTHR47634">
    <property type="entry name" value="PROTEIN KINASE DOMAIN-CONTAINING PROTEIN-RELATED"/>
    <property type="match status" value="1"/>
</dbReference>
<keyword evidence="4" id="KW-0547">Nucleotide-binding</keyword>
<keyword evidence="2" id="KW-0723">Serine/threonine-protein kinase</keyword>
<evidence type="ECO:0000259" key="9">
    <source>
        <dbReference type="PROSITE" id="PS50011"/>
    </source>
</evidence>
<evidence type="ECO:0000256" key="2">
    <source>
        <dbReference type="ARBA" id="ARBA00022527"/>
    </source>
</evidence>
<sequence length="375" mass="42353">MRRFERINNVVESVEDYRIGGYHPVHLGDVFHQRYEIIGKWAFGQFSTVWLARDQRLVLQRDVTLKILKSADSEDSQELYILNELSHSITPHTGKEHVISLLDHFEHEGPNGLHLCLVFPIMMSDGEAMTIRGKVRNASFVRAVSSQIILGLDFLHQNNMIHGDLQPANILFTVKQAQHRESLVPPEFSPVRWLPGITADSSAPRYLMTSQRPRGMLDDASFSSLIVKIGDLGGDYLYSPHQPATAIRKNDYRSRPVTPLGLRAPEIIEGHSWDDKIDIWALGCLIFQLATNEALFPLMSFGCVDEEMRDLRALIQHIMGRGYKSFAIHVGERLPSDFGSKGIEEFASFLASMLQQSPGRRSSTSALLKDQFLVC</sequence>
<dbReference type="GO" id="GO:0005524">
    <property type="term" value="F:ATP binding"/>
    <property type="evidence" value="ECO:0007669"/>
    <property type="project" value="UniProtKB-KW"/>
</dbReference>
<evidence type="ECO:0000256" key="8">
    <source>
        <dbReference type="ARBA" id="ARBA00048679"/>
    </source>
</evidence>
<reference evidence="10 11" key="1">
    <citation type="journal article" date="2008" name="Nat. Biotechnol.">
        <title>Genome sequencing and analysis of the filamentous fungus Penicillium chrysogenum.</title>
        <authorList>
            <person name="van den Berg M.A."/>
            <person name="Albang R."/>
            <person name="Albermann K."/>
            <person name="Badger J.H."/>
            <person name="Daran J.-M."/>
            <person name="Driessen A.J.M."/>
            <person name="Garcia-Estrada C."/>
            <person name="Fedorova N.D."/>
            <person name="Harris D.M."/>
            <person name="Heijne W.H.M."/>
            <person name="Joardar V.S."/>
            <person name="Kiel J.A.K.W."/>
            <person name="Kovalchuk A."/>
            <person name="Martin J.F."/>
            <person name="Nierman W.C."/>
            <person name="Nijland J.G."/>
            <person name="Pronk J.T."/>
            <person name="Roubos J.A."/>
            <person name="van der Klei I.J."/>
            <person name="van Peij N.N.M.E."/>
            <person name="Veenhuis M."/>
            <person name="von Doehren H."/>
            <person name="Wagner C."/>
            <person name="Wortman J.R."/>
            <person name="Bovenberg R.A.L."/>
        </authorList>
    </citation>
    <scope>NUCLEOTIDE SEQUENCE [LARGE SCALE GENOMIC DNA]</scope>
    <source>
        <strain evidence="11">ATCC 28089 / DSM 1075 / NRRL 1951 / Wisconsin 54-1255</strain>
    </source>
</reference>
<evidence type="ECO:0000256" key="7">
    <source>
        <dbReference type="ARBA" id="ARBA00047899"/>
    </source>
</evidence>
<name>B6GVX0_PENRW</name>
<dbReference type="HOGENOM" id="CLU_000288_81_2_1"/>
<dbReference type="Gene3D" id="1.10.510.10">
    <property type="entry name" value="Transferase(Phosphotransferase) domain 1"/>
    <property type="match status" value="1"/>
</dbReference>
<dbReference type="PROSITE" id="PS50011">
    <property type="entry name" value="PROTEIN_KINASE_DOM"/>
    <property type="match status" value="1"/>
</dbReference>
<gene>
    <name evidence="10" type="ORF">Pc06g00240</name>
    <name evidence="10" type="ORF">PCH_Pc06g00240</name>
</gene>
<dbReference type="EC" id="2.7.11.1" evidence="1"/>
<evidence type="ECO:0000256" key="3">
    <source>
        <dbReference type="ARBA" id="ARBA00022679"/>
    </source>
</evidence>
<dbReference type="OMA" id="KLAYGQY"/>
<protein>
    <recommendedName>
        <fullName evidence="1">non-specific serine/threonine protein kinase</fullName>
        <ecNumber evidence="1">2.7.11.1</ecNumber>
    </recommendedName>
</protein>
<evidence type="ECO:0000256" key="5">
    <source>
        <dbReference type="ARBA" id="ARBA00022777"/>
    </source>
</evidence>
<dbReference type="Proteomes" id="UP000000724">
    <property type="component" value="Contig Pc00c06"/>
</dbReference>
<dbReference type="EMBL" id="AM920421">
    <property type="protein sequence ID" value="CAP79017.1"/>
    <property type="molecule type" value="Genomic_DNA"/>
</dbReference>
<comment type="catalytic activity">
    <reaction evidence="8">
        <text>L-seryl-[protein] + ATP = O-phospho-L-seryl-[protein] + ADP + H(+)</text>
        <dbReference type="Rhea" id="RHEA:17989"/>
        <dbReference type="Rhea" id="RHEA-COMP:9863"/>
        <dbReference type="Rhea" id="RHEA-COMP:11604"/>
        <dbReference type="ChEBI" id="CHEBI:15378"/>
        <dbReference type="ChEBI" id="CHEBI:29999"/>
        <dbReference type="ChEBI" id="CHEBI:30616"/>
        <dbReference type="ChEBI" id="CHEBI:83421"/>
        <dbReference type="ChEBI" id="CHEBI:456216"/>
        <dbReference type="EC" id="2.7.11.1"/>
    </reaction>
</comment>
<dbReference type="SUPFAM" id="SSF56112">
    <property type="entry name" value="Protein kinase-like (PK-like)"/>
    <property type="match status" value="1"/>
</dbReference>
<dbReference type="Pfam" id="PF00069">
    <property type="entry name" value="Pkinase"/>
    <property type="match status" value="2"/>
</dbReference>
<dbReference type="GO" id="GO:0000245">
    <property type="term" value="P:spliceosomal complex assembly"/>
    <property type="evidence" value="ECO:0007669"/>
    <property type="project" value="TreeGrafter"/>
</dbReference>
<dbReference type="GO" id="GO:0005634">
    <property type="term" value="C:nucleus"/>
    <property type="evidence" value="ECO:0007669"/>
    <property type="project" value="TreeGrafter"/>
</dbReference>
<evidence type="ECO:0000256" key="6">
    <source>
        <dbReference type="ARBA" id="ARBA00022840"/>
    </source>
</evidence>
<dbReference type="AlphaFoldDB" id="B6GVX0"/>
<evidence type="ECO:0000313" key="11">
    <source>
        <dbReference type="Proteomes" id="UP000000724"/>
    </source>
</evidence>
<comment type="catalytic activity">
    <reaction evidence="7">
        <text>L-threonyl-[protein] + ATP = O-phospho-L-threonyl-[protein] + ADP + H(+)</text>
        <dbReference type="Rhea" id="RHEA:46608"/>
        <dbReference type="Rhea" id="RHEA-COMP:11060"/>
        <dbReference type="Rhea" id="RHEA-COMP:11605"/>
        <dbReference type="ChEBI" id="CHEBI:15378"/>
        <dbReference type="ChEBI" id="CHEBI:30013"/>
        <dbReference type="ChEBI" id="CHEBI:30616"/>
        <dbReference type="ChEBI" id="CHEBI:61977"/>
        <dbReference type="ChEBI" id="CHEBI:456216"/>
        <dbReference type="EC" id="2.7.11.1"/>
    </reaction>
</comment>
<evidence type="ECO:0000256" key="4">
    <source>
        <dbReference type="ARBA" id="ARBA00022741"/>
    </source>
</evidence>
<dbReference type="VEuPathDB" id="FungiDB:PCH_Pc06g00240"/>
<proteinExistence type="predicted"/>
<keyword evidence="11" id="KW-1185">Reference proteome</keyword>
<evidence type="ECO:0000313" key="10">
    <source>
        <dbReference type="EMBL" id="CAP79017.1"/>
    </source>
</evidence>
<feature type="domain" description="Protein kinase" evidence="9">
    <location>
        <begin position="35"/>
        <end position="373"/>
    </location>
</feature>
<dbReference type="OrthoDB" id="5979581at2759"/>
<organism evidence="10 11">
    <name type="scientific">Penicillium rubens (strain ATCC 28089 / DSM 1075 / NRRL 1951 / Wisconsin 54-1255)</name>
    <name type="common">Penicillium chrysogenum</name>
    <dbReference type="NCBI Taxonomy" id="500485"/>
    <lineage>
        <taxon>Eukaryota</taxon>
        <taxon>Fungi</taxon>
        <taxon>Dikarya</taxon>
        <taxon>Ascomycota</taxon>
        <taxon>Pezizomycotina</taxon>
        <taxon>Eurotiomycetes</taxon>
        <taxon>Eurotiomycetidae</taxon>
        <taxon>Eurotiales</taxon>
        <taxon>Aspergillaceae</taxon>
        <taxon>Penicillium</taxon>
        <taxon>Penicillium chrysogenum species complex</taxon>
    </lineage>
</organism>
<dbReference type="InterPro" id="IPR051334">
    <property type="entry name" value="SRPK"/>
</dbReference>
<evidence type="ECO:0000256" key="1">
    <source>
        <dbReference type="ARBA" id="ARBA00012513"/>
    </source>
</evidence>
<dbReference type="GO" id="GO:0050684">
    <property type="term" value="P:regulation of mRNA processing"/>
    <property type="evidence" value="ECO:0007669"/>
    <property type="project" value="TreeGrafter"/>
</dbReference>
<dbReference type="eggNOG" id="KOG1290">
    <property type="taxonomic scope" value="Eukaryota"/>
</dbReference>
<dbReference type="GO" id="GO:0005737">
    <property type="term" value="C:cytoplasm"/>
    <property type="evidence" value="ECO:0007669"/>
    <property type="project" value="TreeGrafter"/>
</dbReference>